<evidence type="ECO:0000256" key="5">
    <source>
        <dbReference type="ARBA" id="ARBA00023033"/>
    </source>
</evidence>
<proteinExistence type="inferred from homology"/>
<keyword evidence="3" id="KW-0274">FAD</keyword>
<name>A0A8J2IG39_FUSEQ</name>
<dbReference type="Pfam" id="PF01494">
    <property type="entry name" value="FAD_binding_3"/>
    <property type="match status" value="1"/>
</dbReference>
<dbReference type="GO" id="GO:0004497">
    <property type="term" value="F:monooxygenase activity"/>
    <property type="evidence" value="ECO:0007669"/>
    <property type="project" value="UniProtKB-KW"/>
</dbReference>
<keyword evidence="4" id="KW-0560">Oxidoreductase</keyword>
<evidence type="ECO:0000313" key="8">
    <source>
        <dbReference type="Proteomes" id="UP000693738"/>
    </source>
</evidence>
<gene>
    <name evidence="7" type="ORF">FEQUK3_LOCUS2208</name>
</gene>
<dbReference type="InterPro" id="IPR050493">
    <property type="entry name" value="FAD-dep_Monooxygenase_BioMet"/>
</dbReference>
<dbReference type="AlphaFoldDB" id="A0A8J2IG39"/>
<feature type="domain" description="FAD-binding" evidence="6">
    <location>
        <begin position="19"/>
        <end position="367"/>
    </location>
</feature>
<reference evidence="7" key="1">
    <citation type="submission" date="2021-05" db="EMBL/GenBank/DDBJ databases">
        <authorList>
            <person name="Khan N."/>
        </authorList>
    </citation>
    <scope>NUCLEOTIDE SEQUENCE</scope>
</reference>
<dbReference type="EMBL" id="CAJSTJ010000099">
    <property type="protein sequence ID" value="CAG7556515.1"/>
    <property type="molecule type" value="Genomic_DNA"/>
</dbReference>
<dbReference type="GO" id="GO:0071949">
    <property type="term" value="F:FAD binding"/>
    <property type="evidence" value="ECO:0007669"/>
    <property type="project" value="InterPro"/>
</dbReference>
<dbReference type="PANTHER" id="PTHR13789">
    <property type="entry name" value="MONOOXYGENASE"/>
    <property type="match status" value="1"/>
</dbReference>
<comment type="similarity">
    <text evidence="1">Belongs to the paxM FAD-dependent monooxygenase family.</text>
</comment>
<organism evidence="7 8">
    <name type="scientific">Fusarium equiseti</name>
    <name type="common">Fusarium scirpi</name>
    <dbReference type="NCBI Taxonomy" id="61235"/>
    <lineage>
        <taxon>Eukaryota</taxon>
        <taxon>Fungi</taxon>
        <taxon>Dikarya</taxon>
        <taxon>Ascomycota</taxon>
        <taxon>Pezizomycotina</taxon>
        <taxon>Sordariomycetes</taxon>
        <taxon>Hypocreomycetidae</taxon>
        <taxon>Hypocreales</taxon>
        <taxon>Nectriaceae</taxon>
        <taxon>Fusarium</taxon>
        <taxon>Fusarium incarnatum-equiseti species complex</taxon>
    </lineage>
</organism>
<accession>A0A8J2IG39</accession>
<keyword evidence="2" id="KW-0285">Flavoprotein</keyword>
<dbReference type="Proteomes" id="UP000693738">
    <property type="component" value="Unassembled WGS sequence"/>
</dbReference>
<keyword evidence="5" id="KW-0503">Monooxygenase</keyword>
<evidence type="ECO:0000259" key="6">
    <source>
        <dbReference type="Pfam" id="PF01494"/>
    </source>
</evidence>
<dbReference type="PANTHER" id="PTHR13789:SF238">
    <property type="entry name" value="PUTATIVE (AFU_ORTHOLOGUE AFUA_2G01680)-RELATED"/>
    <property type="match status" value="1"/>
</dbReference>
<evidence type="ECO:0000256" key="2">
    <source>
        <dbReference type="ARBA" id="ARBA00022630"/>
    </source>
</evidence>
<evidence type="ECO:0000313" key="7">
    <source>
        <dbReference type="EMBL" id="CAG7556515.1"/>
    </source>
</evidence>
<dbReference type="InterPro" id="IPR002938">
    <property type="entry name" value="FAD-bd"/>
</dbReference>
<sequence>MNDHEHSSLDHRKSPVSLNIIIVGAGLSGLASAVSCSLSGHKVTIFESATALQEVRLQITPNSSRLLRQWKLSEKFWDSVAEPTRLAVHRYSGQILALEEDFDKNIREKYGAPFVDAHRVDLQSALLERAQQLGAKVKLSQKVTNINFDIPEITTQSGTKARADLIIAADGLWSRCRGAFLTTKDAPKPTGDLAYRVVLKLEDIKDPELIDWVRNSSCHFWIGPGAHAVGYSLRGGNMYNIVLLVPDDLPQGVSRLPGSVDQMKALFQGWDPILLRFLDLVTDVDRWKLMHHDEMEHWVSPQSNLVFVGDACHPMLPYLAQGANSAIEDGAVLGLLLGAVESQRDIPRMLKLYEQLRKSRGEAIVRETFKQHADTTFFTQRESFHMLDGPDQEKRDETFLSQLGKRELKAPFPSRWTCPEVQPWLYGYDAYQEVHDALVREHVNSPCATVARVSTVASTNWIARFFSKLHRWVWTLLKGR</sequence>
<evidence type="ECO:0000256" key="4">
    <source>
        <dbReference type="ARBA" id="ARBA00023002"/>
    </source>
</evidence>
<protein>
    <recommendedName>
        <fullName evidence="6">FAD-binding domain-containing protein</fullName>
    </recommendedName>
</protein>
<evidence type="ECO:0000256" key="1">
    <source>
        <dbReference type="ARBA" id="ARBA00007992"/>
    </source>
</evidence>
<evidence type="ECO:0000256" key="3">
    <source>
        <dbReference type="ARBA" id="ARBA00022827"/>
    </source>
</evidence>
<comment type="caution">
    <text evidence="7">The sequence shown here is derived from an EMBL/GenBank/DDBJ whole genome shotgun (WGS) entry which is preliminary data.</text>
</comment>
<dbReference type="FunFam" id="3.50.50.60:FF:000115">
    <property type="entry name" value="Salicylate hydroxylase, putative"/>
    <property type="match status" value="1"/>
</dbReference>